<dbReference type="PROSITE" id="PS51112">
    <property type="entry name" value="AMMECR1"/>
    <property type="match status" value="1"/>
</dbReference>
<dbReference type="SUPFAM" id="SSF143447">
    <property type="entry name" value="AMMECR1-like"/>
    <property type="match status" value="1"/>
</dbReference>
<dbReference type="Proteomes" id="UP000290287">
    <property type="component" value="Unassembled WGS sequence"/>
</dbReference>
<name>A0A4Q0YS81_9GAMM</name>
<evidence type="ECO:0000313" key="2">
    <source>
        <dbReference type="EMBL" id="RXJ74077.1"/>
    </source>
</evidence>
<accession>A0A4Q0YS81</accession>
<dbReference type="Gene3D" id="3.30.700.20">
    <property type="entry name" value="Hypothetical protein ph0010, domain 1"/>
    <property type="match status" value="1"/>
</dbReference>
<dbReference type="AlphaFoldDB" id="A0A4Q0YS81"/>
<dbReference type="Pfam" id="PF01871">
    <property type="entry name" value="AMMECR1"/>
    <property type="match status" value="1"/>
</dbReference>
<dbReference type="RefSeq" id="WP_129121434.1">
    <property type="nucleotide sequence ID" value="NZ_PEIB01000004.1"/>
</dbReference>
<dbReference type="InterPro" id="IPR002733">
    <property type="entry name" value="AMMECR1_domain"/>
</dbReference>
<dbReference type="NCBIfam" id="TIGR04335">
    <property type="entry name" value="AmmeMemoSam_A"/>
    <property type="match status" value="1"/>
</dbReference>
<dbReference type="InterPro" id="IPR023473">
    <property type="entry name" value="AMMECR1"/>
</dbReference>
<feature type="domain" description="AMMECR1" evidence="1">
    <location>
        <begin position="12"/>
        <end position="196"/>
    </location>
</feature>
<keyword evidence="3" id="KW-1185">Reference proteome</keyword>
<gene>
    <name evidence="2" type="primary">amrA</name>
    <name evidence="2" type="ORF">CS022_05410</name>
</gene>
<reference evidence="2 3" key="1">
    <citation type="submission" date="2017-10" db="EMBL/GenBank/DDBJ databases">
        <title>Nyctiphanis sp. nov., isolated from the stomach of the euphausiid Nyctiphanes simplex (Hansen, 1911) in the Gulf of California.</title>
        <authorList>
            <person name="Gomez-Gil B."/>
            <person name="Aguilar-Mendez M."/>
            <person name="Lopez-Cortes A."/>
            <person name="Gomez-Gutierrez J."/>
            <person name="Roque A."/>
            <person name="Lang E."/>
            <person name="Gonzalez-Castillo A."/>
        </authorList>
    </citation>
    <scope>NUCLEOTIDE SEQUENCE [LARGE SCALE GENOMIC DNA]</scope>
    <source>
        <strain evidence="2 3">CAIM 600</strain>
    </source>
</reference>
<dbReference type="PANTHER" id="PTHR13016">
    <property type="entry name" value="AMMECR1 HOMOLOG"/>
    <property type="match status" value="1"/>
</dbReference>
<dbReference type="EMBL" id="PEIB01000004">
    <property type="protein sequence ID" value="RXJ74077.1"/>
    <property type="molecule type" value="Genomic_DNA"/>
</dbReference>
<organism evidence="2 3">
    <name type="scientific">Veronia nyctiphanis</name>
    <dbReference type="NCBI Taxonomy" id="1278244"/>
    <lineage>
        <taxon>Bacteria</taxon>
        <taxon>Pseudomonadati</taxon>
        <taxon>Pseudomonadota</taxon>
        <taxon>Gammaproteobacteria</taxon>
        <taxon>Vibrionales</taxon>
        <taxon>Vibrionaceae</taxon>
        <taxon>Veronia</taxon>
    </lineage>
</organism>
<dbReference type="Gene3D" id="3.30.1490.150">
    <property type="entry name" value="Hypothetical protein ph0010, domain 2"/>
    <property type="match status" value="1"/>
</dbReference>
<dbReference type="InterPro" id="IPR027485">
    <property type="entry name" value="AMMECR1_N"/>
</dbReference>
<protein>
    <submittedName>
        <fullName evidence="2">AmmeMemoRadiSam system protein A</fullName>
    </submittedName>
</protein>
<comment type="caution">
    <text evidence="2">The sequence shown here is derived from an EMBL/GenBank/DDBJ whole genome shotgun (WGS) entry which is preliminary data.</text>
</comment>
<dbReference type="PANTHER" id="PTHR13016:SF0">
    <property type="entry name" value="AMME SYNDROME CANDIDATE GENE 1 PROTEIN"/>
    <property type="match status" value="1"/>
</dbReference>
<dbReference type="OrthoDB" id="9782820at2"/>
<evidence type="ECO:0000313" key="3">
    <source>
        <dbReference type="Proteomes" id="UP000290287"/>
    </source>
</evidence>
<proteinExistence type="predicted"/>
<dbReference type="InterPro" id="IPR036071">
    <property type="entry name" value="AMMECR1_dom_sf"/>
</dbReference>
<dbReference type="InterPro" id="IPR027623">
    <property type="entry name" value="AmmeMemoSam_A"/>
</dbReference>
<evidence type="ECO:0000259" key="1">
    <source>
        <dbReference type="PROSITE" id="PS51112"/>
    </source>
</evidence>
<sequence>MSVTLSPQYEEHELGELLGIVRTVLTRHFNNDPLALPEPEAYSEKLHKPAGCFVTLEVNHQLQGCIGAISSPMPLIHEVHNKTLAAAFQDRRFTPLTAQQLDDLSIEVSVLSEPQLLEVESEQACLDFLEENKVGVILSCNHRRAVFLPQVWEKLPVPFDFIRALKRKGGMDEADWPSDMRVDVFSVDSLKQGFRD</sequence>